<dbReference type="AlphaFoldDB" id="A0AAW7X630"/>
<reference evidence="8" key="1">
    <citation type="submission" date="2023-07" db="EMBL/GenBank/DDBJ databases">
        <title>Genome content predicts the carbon catabolic preferences of heterotrophic bacteria.</title>
        <authorList>
            <person name="Gralka M."/>
        </authorList>
    </citation>
    <scope>NUCLEOTIDE SEQUENCE</scope>
    <source>
        <strain evidence="8">I3M17_2</strain>
    </source>
</reference>
<evidence type="ECO:0000256" key="3">
    <source>
        <dbReference type="ARBA" id="ARBA00022896"/>
    </source>
</evidence>
<dbReference type="EC" id="1.14.11.-" evidence="8"/>
<keyword evidence="6" id="KW-0408">Iron</keyword>
<dbReference type="Pfam" id="PF13640">
    <property type="entry name" value="2OG-FeII_Oxy_3"/>
    <property type="match status" value="1"/>
</dbReference>
<dbReference type="GO" id="GO:0031543">
    <property type="term" value="F:peptidyl-proline dioxygenase activity"/>
    <property type="evidence" value="ECO:0007669"/>
    <property type="project" value="TreeGrafter"/>
</dbReference>
<evidence type="ECO:0000256" key="6">
    <source>
        <dbReference type="ARBA" id="ARBA00023004"/>
    </source>
</evidence>
<dbReference type="PROSITE" id="PS51471">
    <property type="entry name" value="FE2OG_OXY"/>
    <property type="match status" value="1"/>
</dbReference>
<dbReference type="PANTHER" id="PTHR12907">
    <property type="entry name" value="EGL NINE HOMOLOG-RELATED"/>
    <property type="match status" value="1"/>
</dbReference>
<protein>
    <submittedName>
        <fullName evidence="8">2OG-Fe(II) oxygenase</fullName>
        <ecNumber evidence="8">1.14.11.-</ecNumber>
    </submittedName>
</protein>
<evidence type="ECO:0000259" key="7">
    <source>
        <dbReference type="PROSITE" id="PS51471"/>
    </source>
</evidence>
<evidence type="ECO:0000256" key="1">
    <source>
        <dbReference type="ARBA" id="ARBA00001961"/>
    </source>
</evidence>
<dbReference type="SMART" id="SM00702">
    <property type="entry name" value="P4Hc"/>
    <property type="match status" value="1"/>
</dbReference>
<evidence type="ECO:0000256" key="2">
    <source>
        <dbReference type="ARBA" id="ARBA00022723"/>
    </source>
</evidence>
<keyword evidence="2" id="KW-0479">Metal-binding</keyword>
<accession>A0AAW7X630</accession>
<dbReference type="Gene3D" id="2.60.120.620">
    <property type="entry name" value="q2cbj1_9rhob like domain"/>
    <property type="match status" value="1"/>
</dbReference>
<dbReference type="InterPro" id="IPR051559">
    <property type="entry name" value="HIF_prolyl_hydroxylases"/>
</dbReference>
<evidence type="ECO:0000313" key="8">
    <source>
        <dbReference type="EMBL" id="MDO6422333.1"/>
    </source>
</evidence>
<dbReference type="RefSeq" id="WP_303492296.1">
    <property type="nucleotide sequence ID" value="NZ_JAUOPB010000005.1"/>
</dbReference>
<dbReference type="InterPro" id="IPR006620">
    <property type="entry name" value="Pro_4_hyd_alph"/>
</dbReference>
<dbReference type="GO" id="GO:0071456">
    <property type="term" value="P:cellular response to hypoxia"/>
    <property type="evidence" value="ECO:0007669"/>
    <property type="project" value="TreeGrafter"/>
</dbReference>
<dbReference type="InterPro" id="IPR005123">
    <property type="entry name" value="Oxoglu/Fe-dep_dioxygenase_dom"/>
</dbReference>
<dbReference type="PANTHER" id="PTHR12907:SF26">
    <property type="entry name" value="HIF PROLYL HYDROXYLASE, ISOFORM C"/>
    <property type="match status" value="1"/>
</dbReference>
<keyword evidence="5 8" id="KW-0560">Oxidoreductase</keyword>
<sequence>MIIAALAIPPSFRVIPPIEALQLNKQQTLLDDIAMQLRVQGYSINAESVPASLAHALYQQAKREQLRPAGIGRQQSHAVDRSVRKDSISWITAESAAGAEWLAWADSLKVALNRQLLLGLFSFESHFAHYPPGGFYKKHVDAFKGEANRVLSMVVYLNPQWRDEDGGELVIYLEDGSSVKVAPRFATLVTFLSEEFPHEVLPAKADRYSIACWFRMNSSHAGRVDPPR</sequence>
<evidence type="ECO:0000256" key="5">
    <source>
        <dbReference type="ARBA" id="ARBA00023002"/>
    </source>
</evidence>
<comment type="cofactor">
    <cofactor evidence="1">
        <name>L-ascorbate</name>
        <dbReference type="ChEBI" id="CHEBI:38290"/>
    </cofactor>
</comment>
<dbReference type="InterPro" id="IPR044862">
    <property type="entry name" value="Pro_4_hyd_alph_FE2OG_OXY"/>
</dbReference>
<dbReference type="Proteomes" id="UP001169760">
    <property type="component" value="Unassembled WGS sequence"/>
</dbReference>
<comment type="caution">
    <text evidence="8">The sequence shown here is derived from an EMBL/GenBank/DDBJ whole genome shotgun (WGS) entry which is preliminary data.</text>
</comment>
<gene>
    <name evidence="8" type="ORF">Q4521_07595</name>
</gene>
<keyword evidence="4" id="KW-0223">Dioxygenase</keyword>
<proteinExistence type="predicted"/>
<evidence type="ECO:0000256" key="4">
    <source>
        <dbReference type="ARBA" id="ARBA00022964"/>
    </source>
</evidence>
<organism evidence="8 9">
    <name type="scientific">Saccharophagus degradans</name>
    <dbReference type="NCBI Taxonomy" id="86304"/>
    <lineage>
        <taxon>Bacteria</taxon>
        <taxon>Pseudomonadati</taxon>
        <taxon>Pseudomonadota</taxon>
        <taxon>Gammaproteobacteria</taxon>
        <taxon>Cellvibrionales</taxon>
        <taxon>Cellvibrionaceae</taxon>
        <taxon>Saccharophagus</taxon>
    </lineage>
</organism>
<dbReference type="GO" id="GO:0031418">
    <property type="term" value="F:L-ascorbic acid binding"/>
    <property type="evidence" value="ECO:0007669"/>
    <property type="project" value="UniProtKB-KW"/>
</dbReference>
<feature type="domain" description="Fe2OG dioxygenase" evidence="7">
    <location>
        <begin position="116"/>
        <end position="216"/>
    </location>
</feature>
<name>A0AAW7X630_9GAMM</name>
<dbReference type="EMBL" id="JAUOPB010000005">
    <property type="protein sequence ID" value="MDO6422333.1"/>
    <property type="molecule type" value="Genomic_DNA"/>
</dbReference>
<dbReference type="GO" id="GO:0008198">
    <property type="term" value="F:ferrous iron binding"/>
    <property type="evidence" value="ECO:0007669"/>
    <property type="project" value="TreeGrafter"/>
</dbReference>
<keyword evidence="3" id="KW-0847">Vitamin C</keyword>
<evidence type="ECO:0000313" key="9">
    <source>
        <dbReference type="Proteomes" id="UP001169760"/>
    </source>
</evidence>